<keyword evidence="2" id="KW-0560">Oxidoreductase</keyword>
<evidence type="ECO:0000313" key="4">
    <source>
        <dbReference type="EMBL" id="SHM31927.1"/>
    </source>
</evidence>
<comment type="similarity">
    <text evidence="1 3">Belongs to the short-chain dehydrogenases/reductases (SDR) family.</text>
</comment>
<evidence type="ECO:0000256" key="3">
    <source>
        <dbReference type="RuleBase" id="RU000363"/>
    </source>
</evidence>
<dbReference type="Proteomes" id="UP000184038">
    <property type="component" value="Unassembled WGS sequence"/>
</dbReference>
<accession>A0A1M7HV15</accession>
<dbReference type="PRINTS" id="PR00081">
    <property type="entry name" value="GDHRDH"/>
</dbReference>
<dbReference type="GO" id="GO:0016491">
    <property type="term" value="F:oxidoreductase activity"/>
    <property type="evidence" value="ECO:0007669"/>
    <property type="project" value="UniProtKB-KW"/>
</dbReference>
<sequence>MSKRVVLITGASSGIGRDTALVLKDMGYTVYGAARHMDKMKDLERKGIYTLPVDVTEEESMVNCVDSILKKEGRIDILVNNAGYGFYGAVEDVPIDEARRQLEVNLFGLARMTQLVLPTMRKQHTGKIVNISSMAGKISTPFGAWYHATKYALEGFSDCLRMETKPFGIDVILIEPGAIKTNWGTIAADNLAEVSAKGAYAKQANHVVNYLRRSYTSNKISKPEIISKTIAKAVRAKKPKTRYLVGYGAKLSVFSKRVLSDRAFDRMIQKVMR</sequence>
<gene>
    <name evidence="4" type="ORF">SAMN02746066_01569</name>
</gene>
<dbReference type="RefSeq" id="WP_073285598.1">
    <property type="nucleotide sequence ID" value="NZ_FRCP01000008.1"/>
</dbReference>
<evidence type="ECO:0000256" key="1">
    <source>
        <dbReference type="ARBA" id="ARBA00006484"/>
    </source>
</evidence>
<dbReference type="PANTHER" id="PTHR44169">
    <property type="entry name" value="NADPH-DEPENDENT 1-ACYLDIHYDROXYACETONE PHOSPHATE REDUCTASE"/>
    <property type="match status" value="1"/>
</dbReference>
<proteinExistence type="inferred from homology"/>
<dbReference type="Gene3D" id="3.40.50.720">
    <property type="entry name" value="NAD(P)-binding Rossmann-like Domain"/>
    <property type="match status" value="1"/>
</dbReference>
<dbReference type="SUPFAM" id="SSF51735">
    <property type="entry name" value="NAD(P)-binding Rossmann-fold domains"/>
    <property type="match status" value="1"/>
</dbReference>
<dbReference type="PRINTS" id="PR00080">
    <property type="entry name" value="SDRFAMILY"/>
</dbReference>
<protein>
    <submittedName>
        <fullName evidence="4">Short-chain dehydrogenase</fullName>
    </submittedName>
</protein>
<dbReference type="AlphaFoldDB" id="A0A1M7HV15"/>
<dbReference type="PANTHER" id="PTHR44169:SF6">
    <property type="entry name" value="NADPH-DEPENDENT 1-ACYLDIHYDROXYACETONE PHOSPHATE REDUCTASE"/>
    <property type="match status" value="1"/>
</dbReference>
<dbReference type="CDD" id="cd05374">
    <property type="entry name" value="17beta-HSD-like_SDR_c"/>
    <property type="match status" value="1"/>
</dbReference>
<dbReference type="InterPro" id="IPR002347">
    <property type="entry name" value="SDR_fam"/>
</dbReference>
<keyword evidence="5" id="KW-1185">Reference proteome</keyword>
<evidence type="ECO:0000313" key="5">
    <source>
        <dbReference type="Proteomes" id="UP000184038"/>
    </source>
</evidence>
<dbReference type="STRING" id="1120996.SAMN02746066_01569"/>
<dbReference type="InterPro" id="IPR036291">
    <property type="entry name" value="NAD(P)-bd_dom_sf"/>
</dbReference>
<dbReference type="Pfam" id="PF00106">
    <property type="entry name" value="adh_short"/>
    <property type="match status" value="1"/>
</dbReference>
<dbReference type="NCBIfam" id="NF004826">
    <property type="entry name" value="PRK06182.1"/>
    <property type="match status" value="1"/>
</dbReference>
<reference evidence="4 5" key="1">
    <citation type="submission" date="2016-11" db="EMBL/GenBank/DDBJ databases">
        <authorList>
            <person name="Jaros S."/>
            <person name="Januszkiewicz K."/>
            <person name="Wedrychowicz H."/>
        </authorList>
    </citation>
    <scope>NUCLEOTIDE SEQUENCE [LARGE SCALE GENOMIC DNA]</scope>
    <source>
        <strain evidence="4 5">DSM 15930</strain>
    </source>
</reference>
<evidence type="ECO:0000256" key="2">
    <source>
        <dbReference type="ARBA" id="ARBA00023002"/>
    </source>
</evidence>
<dbReference type="OrthoDB" id="9803333at2"/>
<dbReference type="EMBL" id="FRCP01000008">
    <property type="protein sequence ID" value="SHM31927.1"/>
    <property type="molecule type" value="Genomic_DNA"/>
</dbReference>
<organism evidence="4 5">
    <name type="scientific">Anaerosporobacter mobilis DSM 15930</name>
    <dbReference type="NCBI Taxonomy" id="1120996"/>
    <lineage>
        <taxon>Bacteria</taxon>
        <taxon>Bacillati</taxon>
        <taxon>Bacillota</taxon>
        <taxon>Clostridia</taxon>
        <taxon>Lachnospirales</taxon>
        <taxon>Lachnospiraceae</taxon>
        <taxon>Anaerosporobacter</taxon>
    </lineage>
</organism>
<name>A0A1M7HV15_9FIRM</name>